<dbReference type="EMBL" id="JBHTLK010000254">
    <property type="protein sequence ID" value="MFD1151582.1"/>
    <property type="molecule type" value="Genomic_DNA"/>
</dbReference>
<gene>
    <name evidence="1" type="ORF">ACFQ3T_30995</name>
</gene>
<dbReference type="Proteomes" id="UP001597168">
    <property type="component" value="Unassembled WGS sequence"/>
</dbReference>
<reference evidence="2" key="1">
    <citation type="journal article" date="2019" name="Int. J. Syst. Evol. Microbiol.">
        <title>The Global Catalogue of Microorganisms (GCM) 10K type strain sequencing project: providing services to taxonomists for standard genome sequencing and annotation.</title>
        <authorList>
            <consortium name="The Broad Institute Genomics Platform"/>
            <consortium name="The Broad Institute Genome Sequencing Center for Infectious Disease"/>
            <person name="Wu L."/>
            <person name="Ma J."/>
        </authorList>
    </citation>
    <scope>NUCLEOTIDE SEQUENCE [LARGE SCALE GENOMIC DNA]</scope>
    <source>
        <strain evidence="2">CCUG 60214</strain>
    </source>
</reference>
<evidence type="ECO:0000313" key="1">
    <source>
        <dbReference type="EMBL" id="MFD1151582.1"/>
    </source>
</evidence>
<protein>
    <submittedName>
        <fullName evidence="1">YbaB/EbfC family nucleoid-associated protein</fullName>
    </submittedName>
</protein>
<proteinExistence type="predicted"/>
<name>A0ABW3R3D0_9PSEU</name>
<evidence type="ECO:0000313" key="2">
    <source>
        <dbReference type="Proteomes" id="UP001597168"/>
    </source>
</evidence>
<dbReference type="InterPro" id="IPR004401">
    <property type="entry name" value="YbaB/EbfC"/>
</dbReference>
<sequence length="212" mass="22499">MGGNDGGSGARVRRELAGLRVTATSVDGLLTATAGYLGDLIGLHVDARVYRDRDAEALARRVLDTARTAAERAARAAGEVADGFGDGDLLFGPSLHALDRLIARERVTAASGSRPVLRSGIDHEAERRALVARREAADVIRETAESDDGLVAATADVRGRLLDLSLHQAIHRWPDSRRLADAIVATTRRAAERARARLNATTTAPVARQGLS</sequence>
<comment type="caution">
    <text evidence="1">The sequence shown here is derived from an EMBL/GenBank/DDBJ whole genome shotgun (WGS) entry which is preliminary data.</text>
</comment>
<dbReference type="Gene3D" id="3.30.1310.10">
    <property type="entry name" value="Nucleoid-associated protein YbaB-like domain"/>
    <property type="match status" value="2"/>
</dbReference>
<dbReference type="InterPro" id="IPR036894">
    <property type="entry name" value="YbaB-like_sf"/>
</dbReference>
<keyword evidence="2" id="KW-1185">Reference proteome</keyword>
<organism evidence="1 2">
    <name type="scientific">Saccharothrix hoggarensis</name>
    <dbReference type="NCBI Taxonomy" id="913853"/>
    <lineage>
        <taxon>Bacteria</taxon>
        <taxon>Bacillati</taxon>
        <taxon>Actinomycetota</taxon>
        <taxon>Actinomycetes</taxon>
        <taxon>Pseudonocardiales</taxon>
        <taxon>Pseudonocardiaceae</taxon>
        <taxon>Saccharothrix</taxon>
    </lineage>
</organism>
<dbReference type="RefSeq" id="WP_380728720.1">
    <property type="nucleotide sequence ID" value="NZ_JBHTLK010000254.1"/>
</dbReference>
<dbReference type="Pfam" id="PF02575">
    <property type="entry name" value="YbaB_DNA_bd"/>
    <property type="match status" value="2"/>
</dbReference>
<accession>A0ABW3R3D0</accession>